<evidence type="ECO:0000256" key="1">
    <source>
        <dbReference type="ARBA" id="ARBA00023015"/>
    </source>
</evidence>
<evidence type="ECO:0000256" key="3">
    <source>
        <dbReference type="ARBA" id="ARBA00023163"/>
    </source>
</evidence>
<dbReference type="PANTHER" id="PTHR11019:SF159">
    <property type="entry name" value="TRANSCRIPTIONAL REGULATOR-RELATED"/>
    <property type="match status" value="1"/>
</dbReference>
<keyword evidence="7" id="KW-1185">Reference proteome</keyword>
<protein>
    <submittedName>
        <fullName evidence="6">AraC family transcriptional regulator</fullName>
    </submittedName>
</protein>
<keyword evidence="3" id="KW-0804">Transcription</keyword>
<dbReference type="AlphaFoldDB" id="A0A9X4SDW5"/>
<evidence type="ECO:0000256" key="2">
    <source>
        <dbReference type="ARBA" id="ARBA00023125"/>
    </source>
</evidence>
<evidence type="ECO:0000259" key="5">
    <source>
        <dbReference type="PROSITE" id="PS01124"/>
    </source>
</evidence>
<dbReference type="Proteomes" id="UP001152876">
    <property type="component" value="Unassembled WGS sequence"/>
</dbReference>
<accession>A0A9X4SDW5</accession>
<dbReference type="GO" id="GO:0043565">
    <property type="term" value="F:sequence-specific DNA binding"/>
    <property type="evidence" value="ECO:0007669"/>
    <property type="project" value="InterPro"/>
</dbReference>
<comment type="caution">
    <text evidence="6">The sequence shown here is derived from an EMBL/GenBank/DDBJ whole genome shotgun (WGS) entry which is preliminary data.</text>
</comment>
<dbReference type="PROSITE" id="PS01124">
    <property type="entry name" value="HTH_ARAC_FAMILY_2"/>
    <property type="match status" value="1"/>
</dbReference>
<name>A0A9X4SDW5_9BURK</name>
<organism evidence="6 7">
    <name type="scientific">Hydrogenophaga taeniospiralis CCUG 15921</name>
    <dbReference type="NCBI Taxonomy" id="1281780"/>
    <lineage>
        <taxon>Bacteria</taxon>
        <taxon>Pseudomonadati</taxon>
        <taxon>Pseudomonadota</taxon>
        <taxon>Betaproteobacteria</taxon>
        <taxon>Burkholderiales</taxon>
        <taxon>Comamonadaceae</taxon>
        <taxon>Hydrogenophaga</taxon>
    </lineage>
</organism>
<dbReference type="InterPro" id="IPR009057">
    <property type="entry name" value="Homeodomain-like_sf"/>
</dbReference>
<feature type="region of interest" description="Disordered" evidence="4">
    <location>
        <begin position="268"/>
        <end position="300"/>
    </location>
</feature>
<keyword evidence="1" id="KW-0805">Transcription regulation</keyword>
<dbReference type="InterPro" id="IPR032783">
    <property type="entry name" value="AraC_lig"/>
</dbReference>
<evidence type="ECO:0000313" key="6">
    <source>
        <dbReference type="EMBL" id="MDG5974506.1"/>
    </source>
</evidence>
<dbReference type="Gene3D" id="1.10.10.60">
    <property type="entry name" value="Homeodomain-like"/>
    <property type="match status" value="2"/>
</dbReference>
<dbReference type="OrthoDB" id="9789899at2"/>
<feature type="compositionally biased region" description="Polar residues" evidence="4">
    <location>
        <begin position="276"/>
        <end position="300"/>
    </location>
</feature>
<proteinExistence type="predicted"/>
<dbReference type="GO" id="GO:0003700">
    <property type="term" value="F:DNA-binding transcription factor activity"/>
    <property type="evidence" value="ECO:0007669"/>
    <property type="project" value="InterPro"/>
</dbReference>
<keyword evidence="2" id="KW-0238">DNA-binding</keyword>
<gene>
    <name evidence="6" type="ORF">H010_04537</name>
</gene>
<dbReference type="Pfam" id="PF12852">
    <property type="entry name" value="Cupin_6"/>
    <property type="match status" value="1"/>
</dbReference>
<dbReference type="InterPro" id="IPR018060">
    <property type="entry name" value="HTH_AraC"/>
</dbReference>
<dbReference type="EMBL" id="AOGK01000003">
    <property type="protein sequence ID" value="MDG5974506.1"/>
    <property type="molecule type" value="Genomic_DNA"/>
</dbReference>
<dbReference type="SMART" id="SM00342">
    <property type="entry name" value="HTH_ARAC"/>
    <property type="match status" value="1"/>
</dbReference>
<dbReference type="SUPFAM" id="SSF46689">
    <property type="entry name" value="Homeodomain-like"/>
    <property type="match status" value="2"/>
</dbReference>
<feature type="domain" description="HTH araC/xylS-type" evidence="5">
    <location>
        <begin position="174"/>
        <end position="271"/>
    </location>
</feature>
<evidence type="ECO:0000256" key="4">
    <source>
        <dbReference type="SAM" id="MobiDB-lite"/>
    </source>
</evidence>
<dbReference type="Pfam" id="PF12833">
    <property type="entry name" value="HTH_18"/>
    <property type="match status" value="1"/>
</dbReference>
<dbReference type="PANTHER" id="PTHR11019">
    <property type="entry name" value="HTH-TYPE TRANSCRIPTIONAL REGULATOR NIMR"/>
    <property type="match status" value="1"/>
</dbReference>
<reference evidence="6" key="1">
    <citation type="submission" date="2013-01" db="EMBL/GenBank/DDBJ databases">
        <title>Genome draft of Hydrogenophaga taeniospiralis 2K1.</title>
        <authorList>
            <person name="Gomila M."/>
            <person name="Lalucat J."/>
        </authorList>
    </citation>
    <scope>NUCLEOTIDE SEQUENCE</scope>
    <source>
        <strain evidence="6">CCUG 15921</strain>
    </source>
</reference>
<dbReference type="RefSeq" id="WP_084236135.1">
    <property type="nucleotide sequence ID" value="NZ_AOGK01000003.1"/>
</dbReference>
<sequence>MDSLTTLLNQYALRAGVFYAGNICGIHGFPDDASRGHLHLVRTGTAQLIGIDASPIVVDEPTVLFLPRPGPHRLVIDQDTGSDMVCGTVQFGMGGWNPITSTLPSAVMVPLRSMPSIEGLLRSMFDEAFEQRFGRQAVLDRYCEIIMVKLLRHCLEHGLAQGGSMAGLAHPRLSKVLHQVHEHPAKDWTLEAMAECAGMSRARFALLFRQVTGDTPADYVGSWRITTAQRLLRSGRGIKHVVDAVGYTSASAFTRAFTRKVGLSPAAWLKGPHPQPLTTHTEMPGETNETQRQLANGLNS</sequence>
<evidence type="ECO:0000313" key="7">
    <source>
        <dbReference type="Proteomes" id="UP001152876"/>
    </source>
</evidence>